<comment type="caution">
    <text evidence="1">The sequence shown here is derived from an EMBL/GenBank/DDBJ whole genome shotgun (WGS) entry which is preliminary data.</text>
</comment>
<gene>
    <name evidence="1" type="ORF">Apa02nite_091270</name>
</gene>
<name>A0ABQ4BQS0_9ACTN</name>
<proteinExistence type="predicted"/>
<organism evidence="1 2">
    <name type="scientific">Actinoplanes palleronii</name>
    <dbReference type="NCBI Taxonomy" id="113570"/>
    <lineage>
        <taxon>Bacteria</taxon>
        <taxon>Bacillati</taxon>
        <taxon>Actinomycetota</taxon>
        <taxon>Actinomycetes</taxon>
        <taxon>Micromonosporales</taxon>
        <taxon>Micromonosporaceae</taxon>
        <taxon>Actinoplanes</taxon>
    </lineage>
</organism>
<sequence length="111" mass="12713">MIGFAKWDVAAVPVQRSLGHDRMRARRGLVDEALAATRRRRVPGVQQTPPAVVLDLWAKAIGMTHYTITHGPRRRVHRPWRVDCTCGFEVYPCVPVRLGVVMPAARTRWFW</sequence>
<evidence type="ECO:0000313" key="2">
    <source>
        <dbReference type="Proteomes" id="UP000624709"/>
    </source>
</evidence>
<reference evidence="1 2" key="1">
    <citation type="submission" date="2021-01" db="EMBL/GenBank/DDBJ databases">
        <title>Whole genome shotgun sequence of Actinoplanes palleronii NBRC 14916.</title>
        <authorList>
            <person name="Komaki H."/>
            <person name="Tamura T."/>
        </authorList>
    </citation>
    <scope>NUCLEOTIDE SEQUENCE [LARGE SCALE GENOMIC DNA]</scope>
    <source>
        <strain evidence="1 2">NBRC 14916</strain>
    </source>
</reference>
<accession>A0ABQ4BQS0</accession>
<evidence type="ECO:0000313" key="1">
    <source>
        <dbReference type="EMBL" id="GIE73019.1"/>
    </source>
</evidence>
<keyword evidence="2" id="KW-1185">Reference proteome</keyword>
<dbReference type="EMBL" id="BOMS01000163">
    <property type="protein sequence ID" value="GIE73019.1"/>
    <property type="molecule type" value="Genomic_DNA"/>
</dbReference>
<protein>
    <submittedName>
        <fullName evidence="1">Uncharacterized protein</fullName>
    </submittedName>
</protein>
<dbReference type="Proteomes" id="UP000624709">
    <property type="component" value="Unassembled WGS sequence"/>
</dbReference>